<dbReference type="AlphaFoldDB" id="A0AAJ6B4E6"/>
<name>A0AAJ6B4E6_9SPHI</name>
<protein>
    <submittedName>
        <fullName evidence="1">Uncharacterized protein</fullName>
    </submittedName>
</protein>
<dbReference type="PROSITE" id="PS51257">
    <property type="entry name" value="PROKAR_LIPOPROTEIN"/>
    <property type="match status" value="1"/>
</dbReference>
<gene>
    <name evidence="1" type="ORF">P0Y49_12095</name>
</gene>
<organism evidence="1 2">
    <name type="scientific">Candidatus Pedobacter colombiensis</name>
    <dbReference type="NCBI Taxonomy" id="3121371"/>
    <lineage>
        <taxon>Bacteria</taxon>
        <taxon>Pseudomonadati</taxon>
        <taxon>Bacteroidota</taxon>
        <taxon>Sphingobacteriia</taxon>
        <taxon>Sphingobacteriales</taxon>
        <taxon>Sphingobacteriaceae</taxon>
        <taxon>Pedobacter</taxon>
    </lineage>
</organism>
<reference evidence="1" key="1">
    <citation type="submission" date="2023-03" db="EMBL/GenBank/DDBJ databases">
        <title>Andean soil-derived lignocellulolytic bacterial consortium as a source of novel taxa and putative plastic-active enzymes.</title>
        <authorList>
            <person name="Diaz-Garcia L."/>
            <person name="Chuvochina M."/>
            <person name="Feuerriegel G."/>
            <person name="Bunk B."/>
            <person name="Sproer C."/>
            <person name="Streit W.R."/>
            <person name="Rodriguez L.M."/>
            <person name="Overmann J."/>
            <person name="Jimenez D.J."/>
        </authorList>
    </citation>
    <scope>NUCLEOTIDE SEQUENCE</scope>
    <source>
        <strain evidence="1">MAG 3858</strain>
    </source>
</reference>
<evidence type="ECO:0000313" key="1">
    <source>
        <dbReference type="EMBL" id="WEK17537.1"/>
    </source>
</evidence>
<proteinExistence type="predicted"/>
<dbReference type="EMBL" id="CP119313">
    <property type="protein sequence ID" value="WEK17537.1"/>
    <property type="molecule type" value="Genomic_DNA"/>
</dbReference>
<dbReference type="Proteomes" id="UP001214530">
    <property type="component" value="Chromosome"/>
</dbReference>
<evidence type="ECO:0000313" key="2">
    <source>
        <dbReference type="Proteomes" id="UP001214530"/>
    </source>
</evidence>
<sequence length="170" mass="18680">MKQLSFSALLLLIVLITGSCKKIPVINYTNSSISFKIDGVSKEAKGNKNVFSAYAKEENIMMVIGNLDATGDQQISLMINNFHGVGEYSGEENFIGIYNTPEFEESIISKEGKIKITEYTEGKSIKGEFEFKGVAFIINIGNQNNNTEVTKVFSDGKFSATIIDAPDMIP</sequence>
<accession>A0AAJ6B4E6</accession>